<accession>A0AC34Q7E1</accession>
<dbReference type="WBParaSite" id="JU765_v2.g13770.t1">
    <property type="protein sequence ID" value="JU765_v2.g13770.t1"/>
    <property type="gene ID" value="JU765_v2.g13770"/>
</dbReference>
<dbReference type="Proteomes" id="UP000887576">
    <property type="component" value="Unplaced"/>
</dbReference>
<organism evidence="1 2">
    <name type="scientific">Panagrolaimus sp. JU765</name>
    <dbReference type="NCBI Taxonomy" id="591449"/>
    <lineage>
        <taxon>Eukaryota</taxon>
        <taxon>Metazoa</taxon>
        <taxon>Ecdysozoa</taxon>
        <taxon>Nematoda</taxon>
        <taxon>Chromadorea</taxon>
        <taxon>Rhabditida</taxon>
        <taxon>Tylenchina</taxon>
        <taxon>Panagrolaimomorpha</taxon>
        <taxon>Panagrolaimoidea</taxon>
        <taxon>Panagrolaimidae</taxon>
        <taxon>Panagrolaimus</taxon>
    </lineage>
</organism>
<sequence>MEVDYDSEGSIEAPEYDDIDADNQPQMEIVGAARSKTPDDVENSRIKRLFRVLMNDYDNEEFEQVFLSAYLRNSENISNADISKEQAFELSQDHSDNFCMSEIKFRFYANICLIEEALQDCRPIIEKQQPRVVDYEKKKAFVFECTEKEIKDRLSYECPLYVIDTDYLEGKSNRRIVFNAKLQSAENNELLLTFDKKIIPDSDKTYAVFLQLINQGYKDLQDAIDRIKNSTNLQKKLFGERMINGDLAWFKDQRMIEVPQIFKNQQDLNLLQRRAVYSMLKMSGTNPFLLFGPPGTGKTRTLVYAIKYGLINDPHNRFLVCAHSNSAADNFALALLNANFLAQSKIHRFMSSRHDYDERNKKLDGIINVKDGRYVINERKSYYMKFTVIISTIGCVSRLHLDKGAFSYIFIDEAGQATEPDSWIPLAKFGKEETKFVLAGDPLQLGPVLISPVLADPRYRYDQSLLLRLYEQEIYRKDCRLMIQLCENYRSHESIVQTASVLFYDNTLIPTYPEHHDSFISSTIVNEARIDFPIIFHAVQGKEEGYGEFSNEAEIGVVERYVKKLLNTRSYPRLNPADIGIVSPYKDQARKISQRLKCYRGLTVDTVERFQGSERRVIIMTTTRTRFIGFLKDQRRLNTAITRAKHLLIIVGDPLLLRKDDAWNELISCFLENDCLIVEPGHFDDVDWLKNRSKRAVRHTFVQ</sequence>
<proteinExistence type="predicted"/>
<reference evidence="2" key="1">
    <citation type="submission" date="2022-11" db="UniProtKB">
        <authorList>
            <consortium name="WormBaseParasite"/>
        </authorList>
    </citation>
    <scope>IDENTIFICATION</scope>
</reference>
<evidence type="ECO:0000313" key="2">
    <source>
        <dbReference type="WBParaSite" id="JU765_v2.g13770.t1"/>
    </source>
</evidence>
<evidence type="ECO:0000313" key="1">
    <source>
        <dbReference type="Proteomes" id="UP000887576"/>
    </source>
</evidence>
<protein>
    <submittedName>
        <fullName evidence="2">Helicase ATP-binding domain-containing protein</fullName>
    </submittedName>
</protein>
<name>A0AC34Q7E1_9BILA</name>